<evidence type="ECO:0000256" key="1">
    <source>
        <dbReference type="SAM" id="MobiDB-lite"/>
    </source>
</evidence>
<organism evidence="3 4">
    <name type="scientific">Roseomonas indoligenes</name>
    <dbReference type="NCBI Taxonomy" id="2820811"/>
    <lineage>
        <taxon>Bacteria</taxon>
        <taxon>Pseudomonadati</taxon>
        <taxon>Pseudomonadota</taxon>
        <taxon>Alphaproteobacteria</taxon>
        <taxon>Acetobacterales</taxon>
        <taxon>Roseomonadaceae</taxon>
        <taxon>Roseomonas</taxon>
    </lineage>
</organism>
<dbReference type="Proteomes" id="UP000677537">
    <property type="component" value="Unassembled WGS sequence"/>
</dbReference>
<dbReference type="AlphaFoldDB" id="A0A940S7F4"/>
<evidence type="ECO:0000259" key="2">
    <source>
        <dbReference type="Pfam" id="PF03050"/>
    </source>
</evidence>
<gene>
    <name evidence="3" type="ORF">J5Y10_27605</name>
</gene>
<proteinExistence type="predicted"/>
<dbReference type="InterPro" id="IPR052344">
    <property type="entry name" value="Transposase-related"/>
</dbReference>
<dbReference type="EMBL" id="JAGIZA010000058">
    <property type="protein sequence ID" value="MBP0496571.1"/>
    <property type="molecule type" value="Genomic_DNA"/>
</dbReference>
<comment type="caution">
    <text evidence="3">The sequence shown here is derived from an EMBL/GenBank/DDBJ whole genome shotgun (WGS) entry which is preliminary data.</text>
</comment>
<evidence type="ECO:0000313" key="3">
    <source>
        <dbReference type="EMBL" id="MBP0496571.1"/>
    </source>
</evidence>
<name>A0A940S7F4_9PROT</name>
<keyword evidence="4" id="KW-1185">Reference proteome</keyword>
<feature type="compositionally biased region" description="Low complexity" evidence="1">
    <location>
        <begin position="1"/>
        <end position="16"/>
    </location>
</feature>
<accession>A0A940S7F4</accession>
<feature type="region of interest" description="Disordered" evidence="1">
    <location>
        <begin position="1"/>
        <end position="34"/>
    </location>
</feature>
<dbReference type="PANTHER" id="PTHR33678">
    <property type="entry name" value="BLL1576 PROTEIN"/>
    <property type="match status" value="1"/>
</dbReference>
<sequence>MRSCRSPRQSSPCSWRGSTGACPPGPRGRRPRFESRELLVTVAARGGAARRIPAWARPGGDGSQRITHVACWAHARRKLFEVQEATKSPIAAEAIARIGALYTIEAKLLGSPRRYRARPARHAASPFGKTLQYALSR</sequence>
<dbReference type="Pfam" id="PF03050">
    <property type="entry name" value="DDE_Tnp_IS66"/>
    <property type="match status" value="1"/>
</dbReference>
<feature type="domain" description="Transposase IS66 central" evidence="2">
    <location>
        <begin position="64"/>
        <end position="122"/>
    </location>
</feature>
<dbReference type="InterPro" id="IPR004291">
    <property type="entry name" value="Transposase_IS66_central"/>
</dbReference>
<reference evidence="3" key="1">
    <citation type="submission" date="2021-03" db="EMBL/GenBank/DDBJ databases">
        <authorList>
            <person name="So Y."/>
        </authorList>
    </citation>
    <scope>NUCLEOTIDE SEQUENCE</scope>
    <source>
        <strain evidence="3">SG15</strain>
    </source>
</reference>
<evidence type="ECO:0000313" key="4">
    <source>
        <dbReference type="Proteomes" id="UP000677537"/>
    </source>
</evidence>
<dbReference type="PANTHER" id="PTHR33678:SF1">
    <property type="entry name" value="BLL1576 PROTEIN"/>
    <property type="match status" value="1"/>
</dbReference>
<protein>
    <submittedName>
        <fullName evidence="3">Transposase</fullName>
    </submittedName>
</protein>